<dbReference type="KEGG" id="bbis:104981467"/>
<dbReference type="Proteomes" id="UP000515208">
    <property type="component" value="Unplaced"/>
</dbReference>
<name>A0A6P3GR27_BISBB</name>
<evidence type="ECO:0000313" key="2">
    <source>
        <dbReference type="Proteomes" id="UP000515208"/>
    </source>
</evidence>
<protein>
    <submittedName>
        <fullName evidence="3">E3 ubiquitin-protein ligase HUWE1-like</fullName>
    </submittedName>
</protein>
<feature type="non-terminal residue" evidence="3">
    <location>
        <position position="115"/>
    </location>
</feature>
<dbReference type="GeneID" id="104981467"/>
<feature type="compositionally biased region" description="Acidic residues" evidence="1">
    <location>
        <begin position="26"/>
        <end position="63"/>
    </location>
</feature>
<feature type="compositionally biased region" description="Polar residues" evidence="1">
    <location>
        <begin position="1"/>
        <end position="16"/>
    </location>
</feature>
<evidence type="ECO:0000313" key="3">
    <source>
        <dbReference type="RefSeq" id="XP_010828925.1"/>
    </source>
</evidence>
<keyword evidence="2" id="KW-1185">Reference proteome</keyword>
<sequence>MDEAPSNLSQASTLQANREDSMNILDPEDEEEHTQEEDSSGSNEDEDDSQDEEEEEEEDEEDDQVRGDCVWVGSDNLFHGNTAGENQQSGLLASAPPSLMCKCGHDTRLQKSLPP</sequence>
<gene>
    <name evidence="3" type="primary">LOC104981467</name>
</gene>
<proteinExistence type="predicted"/>
<dbReference type="RefSeq" id="XP_010828925.1">
    <property type="nucleotide sequence ID" value="XM_010830623.1"/>
</dbReference>
<evidence type="ECO:0000256" key="1">
    <source>
        <dbReference type="SAM" id="MobiDB-lite"/>
    </source>
</evidence>
<dbReference type="AlphaFoldDB" id="A0A6P3GR27"/>
<feature type="region of interest" description="Disordered" evidence="1">
    <location>
        <begin position="1"/>
        <end position="72"/>
    </location>
</feature>
<accession>A0A6P3GR27</accession>
<organism evidence="2 3">
    <name type="scientific">Bison bison bison</name>
    <name type="common">North American plains bison</name>
    <dbReference type="NCBI Taxonomy" id="43346"/>
    <lineage>
        <taxon>Eukaryota</taxon>
        <taxon>Metazoa</taxon>
        <taxon>Chordata</taxon>
        <taxon>Craniata</taxon>
        <taxon>Vertebrata</taxon>
        <taxon>Euteleostomi</taxon>
        <taxon>Mammalia</taxon>
        <taxon>Eutheria</taxon>
        <taxon>Laurasiatheria</taxon>
        <taxon>Artiodactyla</taxon>
        <taxon>Ruminantia</taxon>
        <taxon>Pecora</taxon>
        <taxon>Bovidae</taxon>
        <taxon>Bovinae</taxon>
        <taxon>Bison</taxon>
    </lineage>
</organism>
<reference evidence="3" key="1">
    <citation type="submission" date="2025-08" db="UniProtKB">
        <authorList>
            <consortium name="RefSeq"/>
        </authorList>
    </citation>
    <scope>IDENTIFICATION</scope>
    <source>
        <tissue evidence="3">Blood</tissue>
    </source>
</reference>